<evidence type="ECO:0000313" key="1">
    <source>
        <dbReference type="EMBL" id="GLQ93948.1"/>
    </source>
</evidence>
<reference evidence="2" key="1">
    <citation type="journal article" date="2019" name="Int. J. Syst. Evol. Microbiol.">
        <title>The Global Catalogue of Microorganisms (GCM) 10K type strain sequencing project: providing services to taxonomists for standard genome sequencing and annotation.</title>
        <authorList>
            <consortium name="The Broad Institute Genomics Platform"/>
            <consortium name="The Broad Institute Genome Sequencing Center for Infectious Disease"/>
            <person name="Wu L."/>
            <person name="Ma J."/>
        </authorList>
    </citation>
    <scope>NUCLEOTIDE SEQUENCE [LARGE SCALE GENOMIC DNA]</scope>
    <source>
        <strain evidence="2">NBRC 111980</strain>
    </source>
</reference>
<sequence>MTNRSHYYLQINDLAHARGTDSSLSYSGAGPNDLAAALQEALRSPLLFQRWRVMQPDPDSVDERLGITDQLATVTAKVADLHTEVSVISDLPMSILRQRLNWLIGASWQLHDVRPA</sequence>
<keyword evidence="2" id="KW-1185">Reference proteome</keyword>
<organism evidence="1 2">
    <name type="scientific">Dyella acidisoli</name>
    <dbReference type="NCBI Taxonomy" id="1867834"/>
    <lineage>
        <taxon>Bacteria</taxon>
        <taxon>Pseudomonadati</taxon>
        <taxon>Pseudomonadota</taxon>
        <taxon>Gammaproteobacteria</taxon>
        <taxon>Lysobacterales</taxon>
        <taxon>Rhodanobacteraceae</taxon>
        <taxon>Dyella</taxon>
    </lineage>
</organism>
<comment type="caution">
    <text evidence="1">The sequence shown here is derived from an EMBL/GenBank/DDBJ whole genome shotgun (WGS) entry which is preliminary data.</text>
</comment>
<dbReference type="EMBL" id="BSOB01000025">
    <property type="protein sequence ID" value="GLQ93948.1"/>
    <property type="molecule type" value="Genomic_DNA"/>
</dbReference>
<accession>A0ABQ5XQS6</accession>
<dbReference type="RefSeq" id="WP_284321642.1">
    <property type="nucleotide sequence ID" value="NZ_BSOB01000025.1"/>
</dbReference>
<protein>
    <submittedName>
        <fullName evidence="1">Uncharacterized protein</fullName>
    </submittedName>
</protein>
<gene>
    <name evidence="1" type="ORF">GCM10007901_28990</name>
</gene>
<evidence type="ECO:0000313" key="2">
    <source>
        <dbReference type="Proteomes" id="UP001156670"/>
    </source>
</evidence>
<dbReference type="Proteomes" id="UP001156670">
    <property type="component" value="Unassembled WGS sequence"/>
</dbReference>
<proteinExistence type="predicted"/>
<name>A0ABQ5XQS6_9GAMM</name>